<dbReference type="AlphaFoldDB" id="A0A8J7MTQ1"/>
<reference evidence="2" key="1">
    <citation type="submission" date="2021-01" db="EMBL/GenBank/DDBJ databases">
        <title>Genome seq and assembly of Tabrizicola sp. KVB23.</title>
        <authorList>
            <person name="Chhetri G."/>
        </authorList>
    </citation>
    <scope>NUCLEOTIDE SEQUENCE</scope>
    <source>
        <strain evidence="2">KVB23</strain>
    </source>
</reference>
<keyword evidence="1" id="KW-0808">Transferase</keyword>
<organism evidence="2 3">
    <name type="scientific">Fuscibacter oryzae</name>
    <dbReference type="NCBI Taxonomy" id="2803939"/>
    <lineage>
        <taxon>Bacteria</taxon>
        <taxon>Pseudomonadati</taxon>
        <taxon>Pseudomonadota</taxon>
        <taxon>Alphaproteobacteria</taxon>
        <taxon>Rhodobacterales</taxon>
        <taxon>Paracoccaceae</taxon>
        <taxon>Fuscibacter</taxon>
    </lineage>
</organism>
<protein>
    <submittedName>
        <fullName evidence="2">Sulfotransferase</fullName>
    </submittedName>
</protein>
<sequence>MGILAPNKARRPMAAPARRTAPPTLMFGIGAPKCGTTWLHDYLAGHPDCHFRAFKELHYFDTLQEGKFDWLLDILHSVIERRTAALADASPKRRAELTDEIIDVRDYLALMNQRKDDRFGYSRYLVQGVGLKKLVGDITPNYALIPVKVLAEMAAMTKETRFVYLMRDPVDRLWSHVRMDVRNDLKEGESYLEKSRAHLADLMEGRADAKASAYRFSDYKAVIEKLRAAIPAEKTLILFQEDLMTPAGVKRLCNFLGIKYVAGDFGKEINAGLPADLPEEDRAAMRRALRPQYEFVAQNFPNLPESWQQTMSEGFA</sequence>
<dbReference type="Gene3D" id="3.40.50.300">
    <property type="entry name" value="P-loop containing nucleotide triphosphate hydrolases"/>
    <property type="match status" value="1"/>
</dbReference>
<dbReference type="RefSeq" id="WP_202658395.1">
    <property type="nucleotide sequence ID" value="NZ_JAESVP010000002.1"/>
</dbReference>
<gene>
    <name evidence="2" type="ORF">JI744_03910</name>
</gene>
<dbReference type="InterPro" id="IPR027417">
    <property type="entry name" value="P-loop_NTPase"/>
</dbReference>
<dbReference type="GO" id="GO:0008146">
    <property type="term" value="F:sulfotransferase activity"/>
    <property type="evidence" value="ECO:0007669"/>
    <property type="project" value="InterPro"/>
</dbReference>
<keyword evidence="3" id="KW-1185">Reference proteome</keyword>
<dbReference type="PANTHER" id="PTHR10605:SF56">
    <property type="entry name" value="BIFUNCTIONAL HEPARAN SULFATE N-DEACETYLASE_N-SULFOTRANSFERASE"/>
    <property type="match status" value="1"/>
</dbReference>
<evidence type="ECO:0000313" key="3">
    <source>
        <dbReference type="Proteomes" id="UP000619033"/>
    </source>
</evidence>
<evidence type="ECO:0000256" key="1">
    <source>
        <dbReference type="ARBA" id="ARBA00022679"/>
    </source>
</evidence>
<dbReference type="InterPro" id="IPR037359">
    <property type="entry name" value="NST/OST"/>
</dbReference>
<name>A0A8J7MTQ1_9RHOB</name>
<dbReference type="PANTHER" id="PTHR10605">
    <property type="entry name" value="HEPARAN SULFATE SULFOTRANSFERASE"/>
    <property type="match status" value="1"/>
</dbReference>
<dbReference type="SUPFAM" id="SSF52540">
    <property type="entry name" value="P-loop containing nucleoside triphosphate hydrolases"/>
    <property type="match status" value="1"/>
</dbReference>
<dbReference type="EMBL" id="JAESVP010000002">
    <property type="protein sequence ID" value="MBL4927244.1"/>
    <property type="molecule type" value="Genomic_DNA"/>
</dbReference>
<comment type="caution">
    <text evidence="2">The sequence shown here is derived from an EMBL/GenBank/DDBJ whole genome shotgun (WGS) entry which is preliminary data.</text>
</comment>
<evidence type="ECO:0000313" key="2">
    <source>
        <dbReference type="EMBL" id="MBL4927244.1"/>
    </source>
</evidence>
<accession>A0A8J7MTQ1</accession>
<proteinExistence type="predicted"/>
<dbReference type="Pfam" id="PF13469">
    <property type="entry name" value="Sulfotransfer_3"/>
    <property type="match status" value="1"/>
</dbReference>
<dbReference type="Proteomes" id="UP000619033">
    <property type="component" value="Unassembled WGS sequence"/>
</dbReference>